<organism evidence="2 3">
    <name type="scientific">Ensete ventricosum</name>
    <name type="common">Abyssinian banana</name>
    <name type="synonym">Musa ensete</name>
    <dbReference type="NCBI Taxonomy" id="4639"/>
    <lineage>
        <taxon>Eukaryota</taxon>
        <taxon>Viridiplantae</taxon>
        <taxon>Streptophyta</taxon>
        <taxon>Embryophyta</taxon>
        <taxon>Tracheophyta</taxon>
        <taxon>Spermatophyta</taxon>
        <taxon>Magnoliopsida</taxon>
        <taxon>Liliopsida</taxon>
        <taxon>Zingiberales</taxon>
        <taxon>Musaceae</taxon>
        <taxon>Ensete</taxon>
    </lineage>
</organism>
<gene>
    <name evidence="2" type="ORF">B296_00026825</name>
</gene>
<evidence type="ECO:0000313" key="2">
    <source>
        <dbReference type="EMBL" id="RRT75239.1"/>
    </source>
</evidence>
<dbReference type="EMBL" id="AMZH03002542">
    <property type="protein sequence ID" value="RRT75239.1"/>
    <property type="molecule type" value="Genomic_DNA"/>
</dbReference>
<evidence type="ECO:0000313" key="3">
    <source>
        <dbReference type="Proteomes" id="UP000287651"/>
    </source>
</evidence>
<evidence type="ECO:0000256" key="1">
    <source>
        <dbReference type="SAM" id="MobiDB-lite"/>
    </source>
</evidence>
<sequence length="76" mass="8350">MAGSRKLQPDDTPRQSLGIGPSSDNAVGSRQKFARRFVEGIGKLAGNAKGDRRKEDWRTCHKMAGGYRSMRESGLN</sequence>
<feature type="region of interest" description="Disordered" evidence="1">
    <location>
        <begin position="1"/>
        <end position="30"/>
    </location>
</feature>
<name>A0A427AG66_ENSVE</name>
<proteinExistence type="predicted"/>
<dbReference type="AlphaFoldDB" id="A0A427AG66"/>
<reference evidence="2 3" key="1">
    <citation type="journal article" date="2014" name="Agronomy (Basel)">
        <title>A Draft Genome Sequence for Ensete ventricosum, the Drought-Tolerant Tree Against Hunger.</title>
        <authorList>
            <person name="Harrison J."/>
            <person name="Moore K.A."/>
            <person name="Paszkiewicz K."/>
            <person name="Jones T."/>
            <person name="Grant M."/>
            <person name="Ambacheew D."/>
            <person name="Muzemil S."/>
            <person name="Studholme D.J."/>
        </authorList>
    </citation>
    <scope>NUCLEOTIDE SEQUENCE [LARGE SCALE GENOMIC DNA]</scope>
</reference>
<dbReference type="Proteomes" id="UP000287651">
    <property type="component" value="Unassembled WGS sequence"/>
</dbReference>
<accession>A0A427AG66</accession>
<protein>
    <submittedName>
        <fullName evidence="2">Uncharacterized protein</fullName>
    </submittedName>
</protein>
<comment type="caution">
    <text evidence="2">The sequence shown here is derived from an EMBL/GenBank/DDBJ whole genome shotgun (WGS) entry which is preliminary data.</text>
</comment>